<dbReference type="AlphaFoldDB" id="A0A9W9LUX0"/>
<dbReference type="OrthoDB" id="5424234at2759"/>
<feature type="compositionally biased region" description="Basic residues" evidence="1">
    <location>
        <begin position="211"/>
        <end position="224"/>
    </location>
</feature>
<evidence type="ECO:0008006" key="4">
    <source>
        <dbReference type="Google" id="ProtNLM"/>
    </source>
</evidence>
<dbReference type="EMBL" id="JAPQKN010000001">
    <property type="protein sequence ID" value="KAJ5176644.1"/>
    <property type="molecule type" value="Genomic_DNA"/>
</dbReference>
<feature type="region of interest" description="Disordered" evidence="1">
    <location>
        <begin position="292"/>
        <end position="322"/>
    </location>
</feature>
<protein>
    <recommendedName>
        <fullName evidence="4">Nitrogen regulatory protein areA GATA-like domain-containing protein</fullName>
    </recommendedName>
</protein>
<feature type="compositionally biased region" description="Basic and acidic residues" evidence="1">
    <location>
        <begin position="234"/>
        <end position="243"/>
    </location>
</feature>
<gene>
    <name evidence="2" type="ORF">N7482_002521</name>
</gene>
<feature type="compositionally biased region" description="Polar residues" evidence="1">
    <location>
        <begin position="292"/>
        <end position="312"/>
    </location>
</feature>
<evidence type="ECO:0000313" key="2">
    <source>
        <dbReference type="EMBL" id="KAJ5176644.1"/>
    </source>
</evidence>
<dbReference type="GeneID" id="81423822"/>
<evidence type="ECO:0000313" key="3">
    <source>
        <dbReference type="Proteomes" id="UP001149163"/>
    </source>
</evidence>
<reference evidence="2" key="1">
    <citation type="submission" date="2022-11" db="EMBL/GenBank/DDBJ databases">
        <authorList>
            <person name="Petersen C."/>
        </authorList>
    </citation>
    <scope>NUCLEOTIDE SEQUENCE</scope>
    <source>
        <strain evidence="2">IBT 26290</strain>
    </source>
</reference>
<name>A0A9W9LUX0_9EURO</name>
<comment type="caution">
    <text evidence="2">The sequence shown here is derived from an EMBL/GenBank/DDBJ whole genome shotgun (WGS) entry which is preliminary data.</text>
</comment>
<feature type="region of interest" description="Disordered" evidence="1">
    <location>
        <begin position="339"/>
        <end position="380"/>
    </location>
</feature>
<accession>A0A9W9LUX0</accession>
<dbReference type="Proteomes" id="UP001149163">
    <property type="component" value="Unassembled WGS sequence"/>
</dbReference>
<dbReference type="RefSeq" id="XP_056548252.1">
    <property type="nucleotide sequence ID" value="XM_056684646.1"/>
</dbReference>
<reference evidence="2" key="2">
    <citation type="journal article" date="2023" name="IMA Fungus">
        <title>Comparative genomic study of the Penicillium genus elucidates a diverse pangenome and 15 lateral gene transfer events.</title>
        <authorList>
            <person name="Petersen C."/>
            <person name="Sorensen T."/>
            <person name="Nielsen M.R."/>
            <person name="Sondergaard T.E."/>
            <person name="Sorensen J.L."/>
            <person name="Fitzpatrick D.A."/>
            <person name="Frisvad J.C."/>
            <person name="Nielsen K.L."/>
        </authorList>
    </citation>
    <scope>NUCLEOTIDE SEQUENCE</scope>
    <source>
        <strain evidence="2">IBT 26290</strain>
    </source>
</reference>
<evidence type="ECO:0000256" key="1">
    <source>
        <dbReference type="SAM" id="MobiDB-lite"/>
    </source>
</evidence>
<keyword evidence="3" id="KW-1185">Reference proteome</keyword>
<feature type="region of interest" description="Disordered" evidence="1">
    <location>
        <begin position="469"/>
        <end position="494"/>
    </location>
</feature>
<organism evidence="2 3">
    <name type="scientific">Penicillium canariense</name>
    <dbReference type="NCBI Taxonomy" id="189055"/>
    <lineage>
        <taxon>Eukaryota</taxon>
        <taxon>Fungi</taxon>
        <taxon>Dikarya</taxon>
        <taxon>Ascomycota</taxon>
        <taxon>Pezizomycotina</taxon>
        <taxon>Eurotiomycetes</taxon>
        <taxon>Eurotiomycetidae</taxon>
        <taxon>Eurotiales</taxon>
        <taxon>Aspergillaceae</taxon>
        <taxon>Penicillium</taxon>
    </lineage>
</organism>
<feature type="compositionally biased region" description="Polar residues" evidence="1">
    <location>
        <begin position="151"/>
        <end position="160"/>
    </location>
</feature>
<proteinExistence type="predicted"/>
<sequence>MEQRVPQGLVRLSQISPGGIQGHEKLDTVVTQKLWRVFQASRRASHSQADQRLEYLFWRIWGNQVATNTVTVQRLDRLASRIMAPAEPLRARKLTNWQPFLIRATGLTIHPQTDPIGSAIDPPHDDIVPARSQPANDLKTPLHPILKKPNNAHSEPQKTTRLLLETPGGGSITRNPSNPPTPNMPDLGRKDSTAGKPGSKKTYLTAARTSRGSRRRPVFNRRKSSQSSVLKTSDPSDTRESHPDPAGTLDPMYEDGSALARLNRMPPQNVQSSLDVEAPWTDLDQFELTPIAQPSNPVAPANTSLVSNNLPSSKDPAPDPAVLAMSHKKDPVLPQEIETVSPGLGSQDPYPAPQDAEPQDPSSSETAAHIEGTDVPGFPGAKCIPMPESMITDLVNLLTRPEPLQEQVALRHRPSFISEHMWRRIASQPVLDEWAVAEEHSCAQPQPSDRPVVLSGFRARFAKAVEDSIAEHKSTTPSAGPSPVVEAEPDTWHDSWCEEFH</sequence>
<feature type="region of interest" description="Disordered" evidence="1">
    <location>
        <begin position="113"/>
        <end position="253"/>
    </location>
</feature>